<dbReference type="AlphaFoldDB" id="A0A1Z5JRI0"/>
<feature type="transmembrane region" description="Helical" evidence="2">
    <location>
        <begin position="25"/>
        <end position="44"/>
    </location>
</feature>
<dbReference type="Gene3D" id="3.40.50.720">
    <property type="entry name" value="NAD(P)-binding Rossmann-like Domain"/>
    <property type="match status" value="1"/>
</dbReference>
<proteinExistence type="predicted"/>
<evidence type="ECO:0000313" key="3">
    <source>
        <dbReference type="EMBL" id="GAX16462.1"/>
    </source>
</evidence>
<gene>
    <name evidence="3" type="ORF">FisN_19Lh040</name>
</gene>
<evidence type="ECO:0000256" key="2">
    <source>
        <dbReference type="SAM" id="Phobius"/>
    </source>
</evidence>
<protein>
    <submittedName>
        <fullName evidence="3">Retinol dehydrogenase 11</fullName>
        <ecNumber evidence="3">1.1.1.300</ecNumber>
    </submittedName>
</protein>
<dbReference type="SUPFAM" id="SSF51735">
    <property type="entry name" value="NAD(P)-binding Rossmann-fold domains"/>
    <property type="match status" value="1"/>
</dbReference>
<evidence type="ECO:0000313" key="4">
    <source>
        <dbReference type="Proteomes" id="UP000198406"/>
    </source>
</evidence>
<dbReference type="CDD" id="cd05327">
    <property type="entry name" value="retinol-DH_like_SDR_c_like"/>
    <property type="match status" value="1"/>
</dbReference>
<dbReference type="Pfam" id="PF00106">
    <property type="entry name" value="adh_short"/>
    <property type="match status" value="2"/>
</dbReference>
<dbReference type="EC" id="1.1.1.300" evidence="3"/>
<keyword evidence="2" id="KW-0472">Membrane</keyword>
<keyword evidence="4" id="KW-1185">Reference proteome</keyword>
<reference evidence="3 4" key="1">
    <citation type="journal article" date="2015" name="Plant Cell">
        <title>Oil accumulation by the oleaginous diatom Fistulifera solaris as revealed by the genome and transcriptome.</title>
        <authorList>
            <person name="Tanaka T."/>
            <person name="Maeda Y."/>
            <person name="Veluchamy A."/>
            <person name="Tanaka M."/>
            <person name="Abida H."/>
            <person name="Marechal E."/>
            <person name="Bowler C."/>
            <person name="Muto M."/>
            <person name="Sunaga Y."/>
            <person name="Tanaka M."/>
            <person name="Yoshino T."/>
            <person name="Taniguchi T."/>
            <person name="Fukuda Y."/>
            <person name="Nemoto M."/>
            <person name="Matsumoto M."/>
            <person name="Wong P.S."/>
            <person name="Aburatani S."/>
            <person name="Fujibuchi W."/>
        </authorList>
    </citation>
    <scope>NUCLEOTIDE SEQUENCE [LARGE SCALE GENOMIC DNA]</scope>
    <source>
        <strain evidence="3 4">JPCC DA0580</strain>
    </source>
</reference>
<evidence type="ECO:0000256" key="1">
    <source>
        <dbReference type="ARBA" id="ARBA00023002"/>
    </source>
</evidence>
<dbReference type="GO" id="GO:0052650">
    <property type="term" value="F:all-trans-retinol dehydrogenase (NADP+) activity"/>
    <property type="evidence" value="ECO:0007669"/>
    <property type="project" value="UniProtKB-EC"/>
</dbReference>
<dbReference type="InterPro" id="IPR036291">
    <property type="entry name" value="NAD(P)-bd_dom_sf"/>
</dbReference>
<dbReference type="PRINTS" id="PR00081">
    <property type="entry name" value="GDHRDH"/>
</dbReference>
<keyword evidence="2" id="KW-0812">Transmembrane</keyword>
<dbReference type="PANTHER" id="PTHR43157">
    <property type="entry name" value="PHOSPHATIDYLINOSITOL-GLYCAN BIOSYNTHESIS CLASS F PROTEIN-RELATED"/>
    <property type="match status" value="1"/>
</dbReference>
<name>A0A1Z5JRI0_FISSO</name>
<dbReference type="InParanoid" id="A0A1Z5JRI0"/>
<dbReference type="InterPro" id="IPR002347">
    <property type="entry name" value="SDR_fam"/>
</dbReference>
<dbReference type="EMBL" id="BDSP01000106">
    <property type="protein sequence ID" value="GAX16462.1"/>
    <property type="molecule type" value="Genomic_DNA"/>
</dbReference>
<keyword evidence="1 3" id="KW-0560">Oxidoreductase</keyword>
<organism evidence="3 4">
    <name type="scientific">Fistulifera solaris</name>
    <name type="common">Oleaginous diatom</name>
    <dbReference type="NCBI Taxonomy" id="1519565"/>
    <lineage>
        <taxon>Eukaryota</taxon>
        <taxon>Sar</taxon>
        <taxon>Stramenopiles</taxon>
        <taxon>Ochrophyta</taxon>
        <taxon>Bacillariophyta</taxon>
        <taxon>Bacillariophyceae</taxon>
        <taxon>Bacillariophycidae</taxon>
        <taxon>Naviculales</taxon>
        <taxon>Naviculaceae</taxon>
        <taxon>Fistulifera</taxon>
    </lineage>
</organism>
<keyword evidence="2" id="KW-1133">Transmembrane helix</keyword>
<dbReference type="PANTHER" id="PTHR43157:SF31">
    <property type="entry name" value="PHOSPHATIDYLINOSITOL-GLYCAN BIOSYNTHESIS CLASS F PROTEIN"/>
    <property type="match status" value="1"/>
</dbReference>
<dbReference type="OrthoDB" id="37648at2759"/>
<dbReference type="Proteomes" id="UP000198406">
    <property type="component" value="Unassembled WGS sequence"/>
</dbReference>
<comment type="caution">
    <text evidence="3">The sequence shown here is derived from an EMBL/GenBank/DDBJ whole genome shotgun (WGS) entry which is preliminary data.</text>
</comment>
<sequence>MCKPTPVASTETKKTGKTRRGMSKMALYLSASFAMLVAIFPMIISELIGGWTAKYTSPVYFTPKSIPDLTGKVAIVTGANTGIGYHTALELARKNAQVIVASRNPSKGQEAITRIQEATGNHHVRFLPLDLSSLASVRSFAQAFQALQLPLDMLILNAGIMKSPGAQFIGKNMTQGFELTQDGFEVHIGVNHVGHFYLTQLLRDSLIASAPSRVVAVSSIAEQGAYQPDGFRFELWKPLNVEHATSMGYEDGMAYGQSKLANAMFAKELAEQLKEHGVTAYSCHPGVIVSELTRYLVASIEEEALQKSWWSRMYLNALGKYFELAQMKTSDGALTQLHLAVSNVSELSNGGFYHPIGKLKGSPNHAQGSNEKLRKELWRETERMIKEAGF</sequence>
<accession>A0A1Z5JRI0</accession>